<dbReference type="SFLD" id="SFLDS00003">
    <property type="entry name" value="Haloacid_Dehalogenase"/>
    <property type="match status" value="1"/>
</dbReference>
<accession>A0A0S2SN43</accession>
<dbReference type="InterPro" id="IPR036412">
    <property type="entry name" value="HAD-like_sf"/>
</dbReference>
<dbReference type="GO" id="GO:0009103">
    <property type="term" value="P:lipopolysaccharide biosynthetic process"/>
    <property type="evidence" value="ECO:0007669"/>
    <property type="project" value="UniProtKB-UniRule"/>
</dbReference>
<keyword evidence="8 11" id="KW-0378">Hydrolase</keyword>
<reference evidence="14" key="1">
    <citation type="submission" date="2015-10" db="EMBL/GenBank/DDBJ databases">
        <title>Complete Genome Sequence of Aeromonas schubertii strain WL1483.</title>
        <authorList>
            <person name="Liu L."/>
        </authorList>
    </citation>
    <scope>NUCLEOTIDE SEQUENCE [LARGE SCALE GENOMIC DNA]</scope>
    <source>
        <strain evidence="14">WL1483</strain>
    </source>
</reference>
<keyword evidence="9 11" id="KW-0460">Magnesium</keyword>
<dbReference type="PIRSF" id="PIRSF006118">
    <property type="entry name" value="KDO8-P_Ptase"/>
    <property type="match status" value="1"/>
</dbReference>
<sequence>MSDVMTPYGTVPAELMARAARIRLLVCDVDGVLSNGFIYMGNNGEEFKTFCTRDGAGMKAVMRAGVELAIITGRSSRIVADRMTSLGVRHLVQGADEKLPHFERLLAELGLSPEEAAYVGDDTIDLPVMQACGLGVAVADAHPLVLARAHMVTRLGGGLGAVREVCDLLLQARGLLDGGAEVSV</sequence>
<dbReference type="Proteomes" id="UP000058114">
    <property type="component" value="Chromosome"/>
</dbReference>
<evidence type="ECO:0000256" key="3">
    <source>
        <dbReference type="ARBA" id="ARBA00005893"/>
    </source>
</evidence>
<dbReference type="AlphaFoldDB" id="A0A0S2SN43"/>
<comment type="cofactor">
    <cofactor evidence="2 11 12">
        <name>Mg(2+)</name>
        <dbReference type="ChEBI" id="CHEBI:18420"/>
    </cofactor>
</comment>
<proteinExistence type="inferred from homology"/>
<protein>
    <recommendedName>
        <fullName evidence="6 11">3-deoxy-D-manno-octulosonate 8-phosphate phosphatase KdsC</fullName>
        <ecNumber evidence="5 11">3.1.3.45</ecNumber>
    </recommendedName>
    <alternativeName>
        <fullName evidence="10 11">KDO 8-P phosphatase</fullName>
    </alternativeName>
</protein>
<dbReference type="CDD" id="cd01630">
    <property type="entry name" value="HAD_KDO-like"/>
    <property type="match status" value="1"/>
</dbReference>
<name>A0A0S2SN43_9GAMM</name>
<comment type="function">
    <text evidence="11">Catalyzes the hydrolysis of 3-deoxy-D-manno-octulosonate 8-phosphate (KDO 8-P) to 3-deoxy-D-manno-octulosonate (KDO) and inorganic phosphate.</text>
</comment>
<dbReference type="NCBIfam" id="NF007019">
    <property type="entry name" value="PRK09484.1"/>
    <property type="match status" value="1"/>
</dbReference>
<evidence type="ECO:0000313" key="14">
    <source>
        <dbReference type="Proteomes" id="UP000058114"/>
    </source>
</evidence>
<dbReference type="InterPro" id="IPR023214">
    <property type="entry name" value="HAD_sf"/>
</dbReference>
<reference evidence="13 14" key="2">
    <citation type="journal article" date="2016" name="Genome Announc.">
        <title>Complete Genome Sequence of the Highly Virulent Aeromonas schubertii Strain WL1483, Isolated from Diseased Snakehead Fish (Channa argus) in China.</title>
        <authorList>
            <person name="Liu L."/>
            <person name="Li N."/>
            <person name="Zhang D."/>
            <person name="Fu X."/>
            <person name="Shi C."/>
            <person name="Lin Q."/>
            <person name="Hao G."/>
        </authorList>
    </citation>
    <scope>NUCLEOTIDE SEQUENCE [LARGE SCALE GENOMIC DNA]</scope>
    <source>
        <strain evidence="13 14">WL1483</strain>
    </source>
</reference>
<dbReference type="Gene3D" id="3.40.50.1000">
    <property type="entry name" value="HAD superfamily/HAD-like"/>
    <property type="match status" value="1"/>
</dbReference>
<dbReference type="STRING" id="652.WL1483_3748"/>
<dbReference type="GO" id="GO:0046872">
    <property type="term" value="F:metal ion binding"/>
    <property type="evidence" value="ECO:0007669"/>
    <property type="project" value="UniProtKB-UniRule"/>
</dbReference>
<dbReference type="PANTHER" id="PTHR21485">
    <property type="entry name" value="HAD SUPERFAMILY MEMBERS CMAS AND KDSC"/>
    <property type="match status" value="1"/>
</dbReference>
<evidence type="ECO:0000256" key="8">
    <source>
        <dbReference type="ARBA" id="ARBA00022801"/>
    </source>
</evidence>
<evidence type="ECO:0000256" key="6">
    <source>
        <dbReference type="ARBA" id="ARBA00020092"/>
    </source>
</evidence>
<evidence type="ECO:0000256" key="7">
    <source>
        <dbReference type="ARBA" id="ARBA00022723"/>
    </source>
</evidence>
<gene>
    <name evidence="13" type="primary">kdsC</name>
    <name evidence="13" type="ORF">WL1483_3748</name>
</gene>
<organism evidence="13 14">
    <name type="scientific">Aeromonas schubertii</name>
    <dbReference type="NCBI Taxonomy" id="652"/>
    <lineage>
        <taxon>Bacteria</taxon>
        <taxon>Pseudomonadati</taxon>
        <taxon>Pseudomonadota</taxon>
        <taxon>Gammaproteobacteria</taxon>
        <taxon>Aeromonadales</taxon>
        <taxon>Aeromonadaceae</taxon>
        <taxon>Aeromonas</taxon>
    </lineage>
</organism>
<dbReference type="Pfam" id="PF08282">
    <property type="entry name" value="Hydrolase_3"/>
    <property type="match status" value="1"/>
</dbReference>
<evidence type="ECO:0000256" key="2">
    <source>
        <dbReference type="ARBA" id="ARBA00001946"/>
    </source>
</evidence>
<evidence type="ECO:0000256" key="10">
    <source>
        <dbReference type="ARBA" id="ARBA00031051"/>
    </source>
</evidence>
<evidence type="ECO:0000256" key="4">
    <source>
        <dbReference type="ARBA" id="ARBA00011881"/>
    </source>
</evidence>
<dbReference type="SFLD" id="SFLDG01138">
    <property type="entry name" value="C1.6.2:_Deoxy-d-mannose-octulo"/>
    <property type="match status" value="1"/>
</dbReference>
<comment type="subunit">
    <text evidence="4 11">Homotetramer.</text>
</comment>
<dbReference type="FunFam" id="3.40.50.1000:FF:000029">
    <property type="entry name" value="3-deoxy-D-manno-octulosonate 8-phosphate phosphatase KdsC"/>
    <property type="match status" value="1"/>
</dbReference>
<evidence type="ECO:0000256" key="1">
    <source>
        <dbReference type="ARBA" id="ARBA00000898"/>
    </source>
</evidence>
<comment type="catalytic activity">
    <reaction evidence="1 11">
        <text>3-deoxy-alpha-D-manno-2-octulosonate-8-phosphate + H2O = 3-deoxy-alpha-D-manno-oct-2-ulosonate + phosphate</text>
        <dbReference type="Rhea" id="RHEA:11500"/>
        <dbReference type="ChEBI" id="CHEBI:15377"/>
        <dbReference type="ChEBI" id="CHEBI:43474"/>
        <dbReference type="ChEBI" id="CHEBI:85985"/>
        <dbReference type="ChEBI" id="CHEBI:85986"/>
        <dbReference type="EC" id="3.1.3.45"/>
    </reaction>
</comment>
<dbReference type="PATRIC" id="fig|652.5.peg.3504"/>
<evidence type="ECO:0000256" key="12">
    <source>
        <dbReference type="PIRSR" id="PIRSR006118-2"/>
    </source>
</evidence>
<dbReference type="EMBL" id="CP013067">
    <property type="protein sequence ID" value="ALP43167.1"/>
    <property type="molecule type" value="Genomic_DNA"/>
</dbReference>
<dbReference type="GO" id="GO:0019143">
    <property type="term" value="F:3-deoxy-manno-octulosonate-8-phosphatase activity"/>
    <property type="evidence" value="ECO:0007669"/>
    <property type="project" value="UniProtKB-UniRule"/>
</dbReference>
<evidence type="ECO:0000313" key="13">
    <source>
        <dbReference type="EMBL" id="ALP43167.1"/>
    </source>
</evidence>
<dbReference type="SFLD" id="SFLDG01136">
    <property type="entry name" value="C1.6:_Phosphoserine_Phosphatas"/>
    <property type="match status" value="1"/>
</dbReference>
<dbReference type="InterPro" id="IPR050793">
    <property type="entry name" value="CMP-NeuNAc_synthase"/>
</dbReference>
<keyword evidence="7 11" id="KW-0479">Metal-binding</keyword>
<dbReference type="OrthoDB" id="9805604at2"/>
<evidence type="ECO:0000256" key="5">
    <source>
        <dbReference type="ARBA" id="ARBA00013066"/>
    </source>
</evidence>
<feature type="binding site" evidence="12">
    <location>
        <position position="28"/>
    </location>
    <ligand>
        <name>Mg(2+)</name>
        <dbReference type="ChEBI" id="CHEBI:18420"/>
    </ligand>
</feature>
<dbReference type="KEGG" id="asr:WL1483_3748"/>
<evidence type="ECO:0000256" key="9">
    <source>
        <dbReference type="ARBA" id="ARBA00022842"/>
    </source>
</evidence>
<evidence type="ECO:0000256" key="11">
    <source>
        <dbReference type="PIRNR" id="PIRNR006118"/>
    </source>
</evidence>
<dbReference type="EC" id="3.1.3.45" evidence="5 11"/>
<feature type="binding site" evidence="12">
    <location>
        <position position="121"/>
    </location>
    <ligand>
        <name>Mg(2+)</name>
        <dbReference type="ChEBI" id="CHEBI:18420"/>
    </ligand>
</feature>
<dbReference type="GO" id="GO:0008781">
    <property type="term" value="F:N-acylneuraminate cytidylyltransferase activity"/>
    <property type="evidence" value="ECO:0007669"/>
    <property type="project" value="TreeGrafter"/>
</dbReference>
<dbReference type="PANTHER" id="PTHR21485:SF3">
    <property type="entry name" value="N-ACYLNEURAMINATE CYTIDYLYLTRANSFERASE"/>
    <property type="match status" value="1"/>
</dbReference>
<keyword evidence="11" id="KW-0448">Lipopolysaccharide biosynthesis</keyword>
<feature type="binding site" evidence="12">
    <location>
        <position position="30"/>
    </location>
    <ligand>
        <name>substrate</name>
    </ligand>
</feature>
<dbReference type="NCBIfam" id="TIGR01670">
    <property type="entry name" value="KdsC-phosphatas"/>
    <property type="match status" value="1"/>
</dbReference>
<dbReference type="RefSeq" id="WP_050666545.1">
    <property type="nucleotide sequence ID" value="NZ_CDDB01000052.1"/>
</dbReference>
<dbReference type="InterPro" id="IPR010023">
    <property type="entry name" value="KdsC_fam"/>
</dbReference>
<comment type="similarity">
    <text evidence="3 11">Belongs to the KdsC family.</text>
</comment>
<dbReference type="SUPFAM" id="SSF56784">
    <property type="entry name" value="HAD-like"/>
    <property type="match status" value="1"/>
</dbReference>